<gene>
    <name evidence="1" type="ORF">WOLCODRAFT_163495</name>
</gene>
<proteinExistence type="predicted"/>
<evidence type="ECO:0000313" key="1">
    <source>
        <dbReference type="EMBL" id="PCH42071.1"/>
    </source>
</evidence>
<protein>
    <submittedName>
        <fullName evidence="1">Uncharacterized protein</fullName>
    </submittedName>
</protein>
<name>A0A2H3JJP2_WOLCO</name>
<sequence length="164" mass="17593">MPAQDLSVRACAVSPVVLCHHLIARCRAASISLPAAAPCISHLALVPRNDPAVAAVPVLSAALAGNFAPKLDAQRGRILRPCAPAPSHFSIEKNIRRYKHPPPRTSSPIHASAFPALDACRVLAHTLVGRVCDAPMRKVCPPSQLRASPVRDHHPRVCVCRDER</sequence>
<organism evidence="1 2">
    <name type="scientific">Wolfiporia cocos (strain MD-104)</name>
    <name type="common">Brown rot fungus</name>
    <dbReference type="NCBI Taxonomy" id="742152"/>
    <lineage>
        <taxon>Eukaryota</taxon>
        <taxon>Fungi</taxon>
        <taxon>Dikarya</taxon>
        <taxon>Basidiomycota</taxon>
        <taxon>Agaricomycotina</taxon>
        <taxon>Agaricomycetes</taxon>
        <taxon>Polyporales</taxon>
        <taxon>Phaeolaceae</taxon>
        <taxon>Wolfiporia</taxon>
    </lineage>
</organism>
<dbReference type="EMBL" id="KB468124">
    <property type="protein sequence ID" value="PCH42071.1"/>
    <property type="molecule type" value="Genomic_DNA"/>
</dbReference>
<keyword evidence="2" id="KW-1185">Reference proteome</keyword>
<dbReference type="AlphaFoldDB" id="A0A2H3JJP2"/>
<dbReference type="Proteomes" id="UP000218811">
    <property type="component" value="Unassembled WGS sequence"/>
</dbReference>
<accession>A0A2H3JJP2</accession>
<evidence type="ECO:0000313" key="2">
    <source>
        <dbReference type="Proteomes" id="UP000218811"/>
    </source>
</evidence>
<reference evidence="1 2" key="1">
    <citation type="journal article" date="2012" name="Science">
        <title>The Paleozoic origin of enzymatic lignin decomposition reconstructed from 31 fungal genomes.</title>
        <authorList>
            <person name="Floudas D."/>
            <person name="Binder M."/>
            <person name="Riley R."/>
            <person name="Barry K."/>
            <person name="Blanchette R.A."/>
            <person name="Henrissat B."/>
            <person name="Martinez A.T."/>
            <person name="Otillar R."/>
            <person name="Spatafora J.W."/>
            <person name="Yadav J.S."/>
            <person name="Aerts A."/>
            <person name="Benoit I."/>
            <person name="Boyd A."/>
            <person name="Carlson A."/>
            <person name="Copeland A."/>
            <person name="Coutinho P.M."/>
            <person name="de Vries R.P."/>
            <person name="Ferreira P."/>
            <person name="Findley K."/>
            <person name="Foster B."/>
            <person name="Gaskell J."/>
            <person name="Glotzer D."/>
            <person name="Gorecki P."/>
            <person name="Heitman J."/>
            <person name="Hesse C."/>
            <person name="Hori C."/>
            <person name="Igarashi K."/>
            <person name="Jurgens J.A."/>
            <person name="Kallen N."/>
            <person name="Kersten P."/>
            <person name="Kohler A."/>
            <person name="Kuees U."/>
            <person name="Kumar T.K.A."/>
            <person name="Kuo A."/>
            <person name="LaButti K."/>
            <person name="Larrondo L.F."/>
            <person name="Lindquist E."/>
            <person name="Ling A."/>
            <person name="Lombard V."/>
            <person name="Lucas S."/>
            <person name="Lundell T."/>
            <person name="Martin R."/>
            <person name="McLaughlin D.J."/>
            <person name="Morgenstern I."/>
            <person name="Morin E."/>
            <person name="Murat C."/>
            <person name="Nagy L.G."/>
            <person name="Nolan M."/>
            <person name="Ohm R.A."/>
            <person name="Patyshakuliyeva A."/>
            <person name="Rokas A."/>
            <person name="Ruiz-Duenas F.J."/>
            <person name="Sabat G."/>
            <person name="Salamov A."/>
            <person name="Samejima M."/>
            <person name="Schmutz J."/>
            <person name="Slot J.C."/>
            <person name="St John F."/>
            <person name="Stenlid J."/>
            <person name="Sun H."/>
            <person name="Sun S."/>
            <person name="Syed K."/>
            <person name="Tsang A."/>
            <person name="Wiebenga A."/>
            <person name="Young D."/>
            <person name="Pisabarro A."/>
            <person name="Eastwood D.C."/>
            <person name="Martin F."/>
            <person name="Cullen D."/>
            <person name="Grigoriev I.V."/>
            <person name="Hibbett D.S."/>
        </authorList>
    </citation>
    <scope>NUCLEOTIDE SEQUENCE [LARGE SCALE GENOMIC DNA]</scope>
    <source>
        <strain evidence="1 2">MD-104</strain>
    </source>
</reference>